<keyword evidence="2" id="KW-1185">Reference proteome</keyword>
<name>A0A368TTC9_9GAMM</name>
<organism evidence="1 2">
    <name type="scientific">Billgrantia montanilacus</name>
    <dbReference type="NCBI Taxonomy" id="2282305"/>
    <lineage>
        <taxon>Bacteria</taxon>
        <taxon>Pseudomonadati</taxon>
        <taxon>Pseudomonadota</taxon>
        <taxon>Gammaproteobacteria</taxon>
        <taxon>Oceanospirillales</taxon>
        <taxon>Halomonadaceae</taxon>
        <taxon>Billgrantia</taxon>
    </lineage>
</organism>
<dbReference type="GO" id="GO:0004176">
    <property type="term" value="F:ATP-dependent peptidase activity"/>
    <property type="evidence" value="ECO:0007669"/>
    <property type="project" value="InterPro"/>
</dbReference>
<sequence length="150" mass="16711">MIALDKLWDMDLKTIAYHEAGHVVSIRSLGGHAHIRIEEKEGADPLSEKCFTGRAHALDLPTGLDDLRVVAVAGIAAQMLADDLETAPEEVMEAIELGEIELSDTDAEYGVTPEAMERAFEILQSQWEEVEREAQWEIACFENPHRLEAK</sequence>
<comment type="caution">
    <text evidence="1">The sequence shown here is derived from an EMBL/GenBank/DDBJ whole genome shotgun (WGS) entry which is preliminary data.</text>
</comment>
<gene>
    <name evidence="1" type="ORF">DU505_17140</name>
</gene>
<protein>
    <recommendedName>
        <fullName evidence="3">Peptidase M41 domain-containing protein</fullName>
    </recommendedName>
</protein>
<dbReference type="InterPro" id="IPR037219">
    <property type="entry name" value="Peptidase_M41-like"/>
</dbReference>
<dbReference type="GO" id="GO:0005524">
    <property type="term" value="F:ATP binding"/>
    <property type="evidence" value="ECO:0007669"/>
    <property type="project" value="InterPro"/>
</dbReference>
<evidence type="ECO:0008006" key="3">
    <source>
        <dbReference type="Google" id="ProtNLM"/>
    </source>
</evidence>
<reference evidence="1 2" key="1">
    <citation type="submission" date="2018-07" db="EMBL/GenBank/DDBJ databases">
        <title>Halomonas montanilacus sp. nov., isolated from Lake Pengyan on Tibetan Plateau.</title>
        <authorList>
            <person name="Lu H."/>
            <person name="Xing P."/>
            <person name="Wu Q."/>
        </authorList>
    </citation>
    <scope>NUCLEOTIDE SEQUENCE [LARGE SCALE GENOMIC DNA]</scope>
    <source>
        <strain evidence="1 2">PYC7W</strain>
    </source>
</reference>
<dbReference type="GO" id="GO:0004222">
    <property type="term" value="F:metalloendopeptidase activity"/>
    <property type="evidence" value="ECO:0007669"/>
    <property type="project" value="InterPro"/>
</dbReference>
<dbReference type="GO" id="GO:0006508">
    <property type="term" value="P:proteolysis"/>
    <property type="evidence" value="ECO:0007669"/>
    <property type="project" value="InterPro"/>
</dbReference>
<evidence type="ECO:0000313" key="2">
    <source>
        <dbReference type="Proteomes" id="UP000252405"/>
    </source>
</evidence>
<accession>A0A368TTC9</accession>
<proteinExistence type="predicted"/>
<dbReference type="EMBL" id="QPII01000015">
    <property type="protein sequence ID" value="RCV87497.1"/>
    <property type="molecule type" value="Genomic_DNA"/>
</dbReference>
<evidence type="ECO:0000313" key="1">
    <source>
        <dbReference type="EMBL" id="RCV87497.1"/>
    </source>
</evidence>
<dbReference type="SUPFAM" id="SSF140990">
    <property type="entry name" value="FtsH protease domain-like"/>
    <property type="match status" value="1"/>
</dbReference>
<dbReference type="RefSeq" id="WP_114480206.1">
    <property type="nucleotide sequence ID" value="NZ_QPII01000015.1"/>
</dbReference>
<dbReference type="Proteomes" id="UP000252405">
    <property type="component" value="Unassembled WGS sequence"/>
</dbReference>
<dbReference type="AlphaFoldDB" id="A0A368TTC9"/>